<comment type="caution">
    <text evidence="1">The sequence shown here is derived from an EMBL/GenBank/DDBJ whole genome shotgun (WGS) entry which is preliminary data.</text>
</comment>
<accession>A0ACC8XE63</accession>
<reference evidence="1" key="1">
    <citation type="submission" date="2016-08" db="EMBL/GenBank/DDBJ databases">
        <authorList>
            <person name="Ngugi D.K."/>
            <person name="Miyake S."/>
            <person name="Stingl U."/>
        </authorList>
    </citation>
    <scope>NUCLEOTIDE SEQUENCE</scope>
    <source>
        <strain evidence="1">SCG-B11WGA-EpuloA1</strain>
    </source>
</reference>
<gene>
    <name evidence="1" type="ORF">AN396_04045</name>
</gene>
<keyword evidence="2" id="KW-1185">Reference proteome</keyword>
<dbReference type="EMBL" id="LJDB01000041">
    <property type="protein sequence ID" value="ONI41162.1"/>
    <property type="molecule type" value="Genomic_DNA"/>
</dbReference>
<sequence>MKCLKRYLRTLKKAVDTLIIIPNDKILQVIDKKTTMIEAFSKADKVLQQGVQGIADLISSPGVINLDFADVRTIMTNKGVAYGYWGVASGKPSRRCSKAIAISSPF</sequence>
<name>A0ACC8XE63_9FIRM</name>
<evidence type="ECO:0000313" key="1">
    <source>
        <dbReference type="EMBL" id="ONI41162.1"/>
    </source>
</evidence>
<evidence type="ECO:0000313" key="2">
    <source>
        <dbReference type="Proteomes" id="UP000188605"/>
    </source>
</evidence>
<proteinExistence type="predicted"/>
<dbReference type="Proteomes" id="UP000188605">
    <property type="component" value="Unassembled WGS sequence"/>
</dbReference>
<organism evidence="1 2">
    <name type="scientific">Candidatus Epulonipiscium fishelsonii</name>
    <dbReference type="NCBI Taxonomy" id="77094"/>
    <lineage>
        <taxon>Bacteria</taxon>
        <taxon>Bacillati</taxon>
        <taxon>Bacillota</taxon>
        <taxon>Clostridia</taxon>
        <taxon>Lachnospirales</taxon>
        <taxon>Lachnospiraceae</taxon>
        <taxon>Candidatus Epulonipiscium</taxon>
    </lineage>
</organism>
<protein>
    <submittedName>
        <fullName evidence="1">Uncharacterized protein</fullName>
    </submittedName>
</protein>